<proteinExistence type="predicted"/>
<sequence length="191" mass="19405">MSTRHALREATAAAHERLHGLAPFRALAEGRIDAPAYIRLLRRLLGFHAAIEAALEAAPPLGAYGIDLAQRRRSGLLRQDLAHFGAAAEAPAAPVPDLGTAARALGALYVTEGSTLGGRQLARSLDHLLPAGGSAGRAFLLGHGAAHGAMWAACCAAIEAGGAEPGGLGGMVAGAKGTFAAFEAWFGTPEC</sequence>
<reference evidence="1 2" key="1">
    <citation type="submission" date="2021-01" db="EMBL/GenBank/DDBJ databases">
        <title>Belnapia mucosa sp. nov. and Belnapia arida sp. nov., isolated from the Tabernas Desert (Almeria, Spain).</title>
        <authorList>
            <person name="Molina-Menor E."/>
            <person name="Vidal-Verdu A."/>
            <person name="Calonge A."/>
            <person name="Satari L."/>
            <person name="Pereto Magraner J."/>
            <person name="Porcar Miralles M."/>
        </authorList>
    </citation>
    <scope>NUCLEOTIDE SEQUENCE [LARGE SCALE GENOMIC DNA]</scope>
    <source>
        <strain evidence="1 2">T6</strain>
    </source>
</reference>
<organism evidence="1 2">
    <name type="scientific">Belnapia mucosa</name>
    <dbReference type="NCBI Taxonomy" id="2804532"/>
    <lineage>
        <taxon>Bacteria</taxon>
        <taxon>Pseudomonadati</taxon>
        <taxon>Pseudomonadota</taxon>
        <taxon>Alphaproteobacteria</taxon>
        <taxon>Acetobacterales</taxon>
        <taxon>Roseomonadaceae</taxon>
        <taxon>Belnapia</taxon>
    </lineage>
</organism>
<accession>A0ABS1V4G6</accession>
<evidence type="ECO:0000313" key="1">
    <source>
        <dbReference type="EMBL" id="MBL6456587.1"/>
    </source>
</evidence>
<dbReference type="EMBL" id="JAEUXJ010000005">
    <property type="protein sequence ID" value="MBL6456587.1"/>
    <property type="molecule type" value="Genomic_DNA"/>
</dbReference>
<dbReference type="InterPro" id="IPR016084">
    <property type="entry name" value="Haem_Oase-like_multi-hlx"/>
</dbReference>
<evidence type="ECO:0000313" key="2">
    <source>
        <dbReference type="Proteomes" id="UP000606490"/>
    </source>
</evidence>
<comment type="caution">
    <text evidence="1">The sequence shown here is derived from an EMBL/GenBank/DDBJ whole genome shotgun (WGS) entry which is preliminary data.</text>
</comment>
<dbReference type="Proteomes" id="UP000606490">
    <property type="component" value="Unassembled WGS sequence"/>
</dbReference>
<dbReference type="CDD" id="cd19166">
    <property type="entry name" value="HemeO-bac"/>
    <property type="match status" value="1"/>
</dbReference>
<dbReference type="InterPro" id="IPR016053">
    <property type="entry name" value="Haem_Oase-like"/>
</dbReference>
<dbReference type="Pfam" id="PF01126">
    <property type="entry name" value="Heme_oxygenase"/>
    <property type="match status" value="1"/>
</dbReference>
<keyword evidence="2" id="KW-1185">Reference proteome</keyword>
<dbReference type="RefSeq" id="WP_202826315.1">
    <property type="nucleotide sequence ID" value="NZ_JAEUXJ010000005.1"/>
</dbReference>
<protein>
    <submittedName>
        <fullName evidence="1">Biliverdin-producing heme oxygenase</fullName>
    </submittedName>
</protein>
<name>A0ABS1V4G6_9PROT</name>
<dbReference type="Gene3D" id="1.20.910.10">
    <property type="entry name" value="Heme oxygenase-like"/>
    <property type="match status" value="1"/>
</dbReference>
<gene>
    <name evidence="1" type="ORF">JMJ55_14730</name>
</gene>
<dbReference type="SUPFAM" id="SSF48613">
    <property type="entry name" value="Heme oxygenase-like"/>
    <property type="match status" value="1"/>
</dbReference>